<accession>A0A1I7DII2</accession>
<proteinExistence type="predicted"/>
<dbReference type="GO" id="GO:0005975">
    <property type="term" value="P:carbohydrate metabolic process"/>
    <property type="evidence" value="ECO:0007669"/>
    <property type="project" value="InterPro"/>
</dbReference>
<keyword evidence="2" id="KW-1185">Reference proteome</keyword>
<dbReference type="InterPro" id="IPR011330">
    <property type="entry name" value="Glyco_hydro/deAcase_b/a-brl"/>
</dbReference>
<dbReference type="SUPFAM" id="SSF88713">
    <property type="entry name" value="Glycoside hydrolase/deacetylase"/>
    <property type="match status" value="1"/>
</dbReference>
<dbReference type="CDD" id="cd10935">
    <property type="entry name" value="CE4_WalW"/>
    <property type="match status" value="1"/>
</dbReference>
<sequence>MRVRNIALTFILPGLNMDKPAFIITIDTEGDNLWQNRREIKTENARYLARFQALCERFGFKPVWLTNYEMATDPVFVEFAKDVIARGEGEVGMHLHAWNSPPDHDLTGDDWRWQPYLIEYPSAVLREKVCFMTQLLEDTFSTKMLSHRAGRWAFDSRYAKLLIELGYLVDCSVTPRVNWRNAKGAPQGSGGTDYQHFPQHAYFLDVEDISKPGTSSLLEVPMSIQYKHSAWLNAIKQSYDRLRGKYRSPSVNWLRPSGGNTAQMIDVAQKCLAQGNGYVEFMLHSSEFMPGGSPTFKDEAAIEGLYRDLEELFEWLAARTQGMTLAGFYQQQK</sequence>
<evidence type="ECO:0000313" key="2">
    <source>
        <dbReference type="Proteomes" id="UP000199187"/>
    </source>
</evidence>
<organism evidence="1 2">
    <name type="scientific">Kosakonia arachidis</name>
    <dbReference type="NCBI Taxonomy" id="551989"/>
    <lineage>
        <taxon>Bacteria</taxon>
        <taxon>Pseudomonadati</taxon>
        <taxon>Pseudomonadota</taxon>
        <taxon>Gammaproteobacteria</taxon>
        <taxon>Enterobacterales</taxon>
        <taxon>Enterobacteriaceae</taxon>
        <taxon>Kosakonia</taxon>
    </lineage>
</organism>
<evidence type="ECO:0008006" key="3">
    <source>
        <dbReference type="Google" id="ProtNLM"/>
    </source>
</evidence>
<name>A0A1I7DII2_9ENTR</name>
<reference evidence="2" key="1">
    <citation type="submission" date="2016-10" db="EMBL/GenBank/DDBJ databases">
        <authorList>
            <person name="Varghese N."/>
            <person name="Submissions S."/>
        </authorList>
    </citation>
    <scope>NUCLEOTIDE SEQUENCE [LARGE SCALE GENOMIC DNA]</scope>
    <source>
        <strain evidence="2">Ah-143</strain>
    </source>
</reference>
<dbReference type="Proteomes" id="UP000199187">
    <property type="component" value="Unassembled WGS sequence"/>
</dbReference>
<protein>
    <recommendedName>
        <fullName evidence="3">Deacetylase</fullName>
    </recommendedName>
</protein>
<evidence type="ECO:0000313" key="1">
    <source>
        <dbReference type="EMBL" id="SFU11480.1"/>
    </source>
</evidence>
<dbReference type="AlphaFoldDB" id="A0A1I7DII2"/>
<dbReference type="EMBL" id="FPAU01000005">
    <property type="protein sequence ID" value="SFU11480.1"/>
    <property type="molecule type" value="Genomic_DNA"/>
</dbReference>
<gene>
    <name evidence="1" type="ORF">SAMN05192562_105129</name>
</gene>
<dbReference type="Gene3D" id="3.20.20.370">
    <property type="entry name" value="Glycoside hydrolase/deacetylase"/>
    <property type="match status" value="1"/>
</dbReference>